<evidence type="ECO:0000313" key="2">
    <source>
        <dbReference type="EMBL" id="ODS12399.1"/>
    </source>
</evidence>
<gene>
    <name evidence="2" type="ORF">VSF3289_02703</name>
</gene>
<dbReference type="RefSeq" id="WP_069447122.1">
    <property type="nucleotide sequence ID" value="NZ_MDCJ01000002.1"/>
</dbReference>
<protein>
    <recommendedName>
        <fullName evidence="1">DUF927 domain-containing protein</fullName>
    </recommendedName>
</protein>
<feature type="domain" description="DUF927" evidence="1">
    <location>
        <begin position="40"/>
        <end position="299"/>
    </location>
</feature>
<dbReference type="Pfam" id="PF06048">
    <property type="entry name" value="DUF927"/>
    <property type="match status" value="1"/>
</dbReference>
<evidence type="ECO:0000313" key="3">
    <source>
        <dbReference type="Proteomes" id="UP000095131"/>
    </source>
</evidence>
<organism evidence="2 3">
    <name type="scientific">Vibrio scophthalmi</name>
    <dbReference type="NCBI Taxonomy" id="45658"/>
    <lineage>
        <taxon>Bacteria</taxon>
        <taxon>Pseudomonadati</taxon>
        <taxon>Pseudomonadota</taxon>
        <taxon>Gammaproteobacteria</taxon>
        <taxon>Vibrionales</taxon>
        <taxon>Vibrionaceae</taxon>
        <taxon>Vibrio</taxon>
    </lineage>
</organism>
<sequence>MVFNMKGADDTAIEVSLPPHHVLYGSTIYFAGTGASLIPLCSPPVLVTSKAHNAEGREGHSLVVEFERNSRNYSLTIGAEQLHDNPRKLLQMLSAKGIDIAPANGKQFINYLFEASKLPELPITLLLRRNGFVRDDLVFVCKDKVFQVDSDSRRFLVQPPNQQFAKGVYSSGTFEDYAEKLLSQLTSEPLKFALMAALAAPLSDLIGMEGGGFHYCGASGCGKSTLLQVGASVFGSGADPCDGTSETSINSWNRSTNSFDSVLPLHSGMGHFFDELGARRDRSLGTALYGLLSGKPKDRMQGDLSLSDQETSSVFVFSSGEISVLQKVAQEGETIKAGISARLASIPLEPSDLVEEGESTLDTAKRMTEIKQLCSEYFGVLGPEYIELFINSEIFEGSSEKAQDFVRNIVEEVNERFQNLPKNAVQMRAMKRFSLVLAAGIIARNMGLLGWGEDEMESSVRFMIERWLQAFEQTKTDIDRAIDGLRDYLRQQYHAFAESGDHSHRGTVSGYKHNGLILLLPQTFDRLCLDCQPIQVLKELKKLGFLKHEEDKLKWRTSIPIAPGRQRYVAIDQRFLEQD</sequence>
<proteinExistence type="predicted"/>
<reference evidence="2 3" key="1">
    <citation type="submission" date="2016-08" db="EMBL/GenBank/DDBJ databases">
        <title>Genome sequencing of Vibrio scophthalmi strain FP3289, an isolated from Paralichthys olivaceus.</title>
        <authorList>
            <person name="Han H.-J."/>
        </authorList>
    </citation>
    <scope>NUCLEOTIDE SEQUENCE [LARGE SCALE GENOMIC DNA]</scope>
    <source>
        <strain evidence="2 3">FP3289</strain>
    </source>
</reference>
<dbReference type="OrthoDB" id="784829at2"/>
<comment type="caution">
    <text evidence="2">The sequence shown here is derived from an EMBL/GenBank/DDBJ whole genome shotgun (WGS) entry which is preliminary data.</text>
</comment>
<dbReference type="AlphaFoldDB" id="A0A1E3WRN6"/>
<dbReference type="InterPro" id="IPR009270">
    <property type="entry name" value="DUF927"/>
</dbReference>
<name>A0A1E3WRN6_9VIBR</name>
<accession>A0A1E3WRN6</accession>
<dbReference type="Proteomes" id="UP000095131">
    <property type="component" value="Unassembled WGS sequence"/>
</dbReference>
<dbReference type="EMBL" id="MDCJ01000002">
    <property type="protein sequence ID" value="ODS12399.1"/>
    <property type="molecule type" value="Genomic_DNA"/>
</dbReference>
<evidence type="ECO:0000259" key="1">
    <source>
        <dbReference type="Pfam" id="PF06048"/>
    </source>
</evidence>